<dbReference type="GO" id="GO:0003677">
    <property type="term" value="F:DNA binding"/>
    <property type="evidence" value="ECO:0007669"/>
    <property type="project" value="UniProtKB-KW"/>
</dbReference>
<dbReference type="InterPro" id="IPR036162">
    <property type="entry name" value="Resolvase-like_N_sf"/>
</dbReference>
<dbReference type="EMBL" id="CP016020">
    <property type="protein sequence ID" value="APH04171.1"/>
    <property type="molecule type" value="Genomic_DNA"/>
</dbReference>
<evidence type="ECO:0000259" key="3">
    <source>
        <dbReference type="PROSITE" id="PS51736"/>
    </source>
</evidence>
<dbReference type="KEGG" id="bwh:A9C19_05115"/>
<organism evidence="4 5">
    <name type="scientific">Bacillus weihaiensis</name>
    <dbReference type="NCBI Taxonomy" id="1547283"/>
    <lineage>
        <taxon>Bacteria</taxon>
        <taxon>Bacillati</taxon>
        <taxon>Bacillota</taxon>
        <taxon>Bacilli</taxon>
        <taxon>Bacillales</taxon>
        <taxon>Bacillaceae</taxon>
        <taxon>Bacillus</taxon>
    </lineage>
</organism>
<keyword evidence="1" id="KW-0238">DNA-binding</keyword>
<dbReference type="OrthoDB" id="2757355at2"/>
<accession>A0A1L3MP79</accession>
<dbReference type="PANTHER" id="PTHR30461:SF2">
    <property type="entry name" value="SERINE RECOMBINASE PINE-RELATED"/>
    <property type="match status" value="1"/>
</dbReference>
<dbReference type="InterPro" id="IPR050639">
    <property type="entry name" value="SSR_resolvase"/>
</dbReference>
<dbReference type="Proteomes" id="UP000181936">
    <property type="component" value="Chromosome"/>
</dbReference>
<dbReference type="SUPFAM" id="SSF53041">
    <property type="entry name" value="Resolvase-like"/>
    <property type="match status" value="1"/>
</dbReference>
<dbReference type="PROSITE" id="PS51736">
    <property type="entry name" value="RECOMBINASES_3"/>
    <property type="match status" value="1"/>
</dbReference>
<dbReference type="PANTHER" id="PTHR30461">
    <property type="entry name" value="DNA-INVERTASE FROM LAMBDOID PROPHAGE"/>
    <property type="match status" value="1"/>
</dbReference>
<dbReference type="Gene3D" id="3.40.50.1390">
    <property type="entry name" value="Resolvase, N-terminal catalytic domain"/>
    <property type="match status" value="1"/>
</dbReference>
<keyword evidence="5" id="KW-1185">Reference proteome</keyword>
<sequence>MKKTVIYVRRSLNEMKQKTSIPYQINTCKDYAEKQDWMVHEVFNEGEKSARSSELEERKEISRLMKEVKSGFIERIIVFKRDRISRRADQYMEFVELLRAHKVSMHFAGDNEPQMFDGVVGDFIELLFGAISEHEGNNITQRLIQSRIAKVREGEWGGGRPPKFYHIKEINTDGEIEKKLMITNENKEKIKEIYEFVANSDFKTVKEANVSLKGKRPSLKNIDLVEFIPKELHKGWMTATYEGISIRSKAVNPRIKAVEEKLWNAANEKLIKMEDSFFEKEVITVNPKLEKVLFCSCCKNQLSSKQGYYFCPNHKSGLRISVELLDNQIIKAVHSRISSHVAKNKAEIVAYVTKELITPLEIACLENEKAIENAQGMLQKMTSVCIANPSKYKTGEEKKKFLKPYVDGYKECFQNLKLTKIKLEENRERIFLSLNKMLPVPTIQSLSNYKQKELLRFYIERIEVDTDLHVKIIYRTDMRMNREESNCRIRK</sequence>
<proteinExistence type="predicted"/>
<dbReference type="SMART" id="SM00857">
    <property type="entry name" value="Resolvase"/>
    <property type="match status" value="1"/>
</dbReference>
<dbReference type="STRING" id="1547283.A9C19_05115"/>
<evidence type="ECO:0000256" key="2">
    <source>
        <dbReference type="ARBA" id="ARBA00023172"/>
    </source>
</evidence>
<evidence type="ECO:0000313" key="5">
    <source>
        <dbReference type="Proteomes" id="UP000181936"/>
    </source>
</evidence>
<evidence type="ECO:0000256" key="1">
    <source>
        <dbReference type="ARBA" id="ARBA00023125"/>
    </source>
</evidence>
<gene>
    <name evidence="4" type="ORF">A9C19_05115</name>
</gene>
<dbReference type="InterPro" id="IPR006119">
    <property type="entry name" value="Resolv_N"/>
</dbReference>
<dbReference type="Pfam" id="PF00239">
    <property type="entry name" value="Resolvase"/>
    <property type="match status" value="1"/>
</dbReference>
<keyword evidence="2" id="KW-0233">DNA recombination</keyword>
<dbReference type="GO" id="GO:0000150">
    <property type="term" value="F:DNA strand exchange activity"/>
    <property type="evidence" value="ECO:0007669"/>
    <property type="project" value="InterPro"/>
</dbReference>
<dbReference type="CDD" id="cd00338">
    <property type="entry name" value="Ser_Recombinase"/>
    <property type="match status" value="1"/>
</dbReference>
<evidence type="ECO:0000313" key="4">
    <source>
        <dbReference type="EMBL" id="APH04171.1"/>
    </source>
</evidence>
<dbReference type="AlphaFoldDB" id="A0A1L3MP79"/>
<feature type="domain" description="Resolvase/invertase-type recombinase catalytic" evidence="3">
    <location>
        <begin position="3"/>
        <end position="154"/>
    </location>
</feature>
<reference evidence="4 5" key="1">
    <citation type="journal article" date="2016" name="Sci. Rep.">
        <title>Complete genome sequence and transcriptomic analysis of a novel marine strain Bacillus weihaiensis reveals the mechanism of brown algae degradation.</title>
        <authorList>
            <person name="Zhu Y."/>
            <person name="Chen P."/>
            <person name="Bao Y."/>
            <person name="Men Y."/>
            <person name="Zeng Y."/>
            <person name="Yang J."/>
            <person name="Sun J."/>
            <person name="Sun Y."/>
        </authorList>
    </citation>
    <scope>NUCLEOTIDE SEQUENCE [LARGE SCALE GENOMIC DNA]</scope>
    <source>
        <strain evidence="4 5">Alg07</strain>
    </source>
</reference>
<name>A0A1L3MP79_9BACI</name>
<protein>
    <recommendedName>
        <fullName evidence="3">Resolvase/invertase-type recombinase catalytic domain-containing protein</fullName>
    </recommendedName>
</protein>